<dbReference type="Pfam" id="PF14281">
    <property type="entry name" value="PDDEXK_4"/>
    <property type="match status" value="1"/>
</dbReference>
<dbReference type="EMBL" id="OBQC01000009">
    <property type="protein sequence ID" value="SOC41001.1"/>
    <property type="molecule type" value="Genomic_DNA"/>
</dbReference>
<name>A0A285UL84_9BACL</name>
<evidence type="ECO:0000313" key="1">
    <source>
        <dbReference type="EMBL" id="SOC41001.1"/>
    </source>
</evidence>
<organism evidence="1 2">
    <name type="scientific">Ureibacillus acetophenoni</name>
    <dbReference type="NCBI Taxonomy" id="614649"/>
    <lineage>
        <taxon>Bacteria</taxon>
        <taxon>Bacillati</taxon>
        <taxon>Bacillota</taxon>
        <taxon>Bacilli</taxon>
        <taxon>Bacillales</taxon>
        <taxon>Caryophanaceae</taxon>
        <taxon>Ureibacillus</taxon>
    </lineage>
</organism>
<dbReference type="RefSeq" id="WP_097149971.1">
    <property type="nucleotide sequence ID" value="NZ_OBQC01000009.1"/>
</dbReference>
<protein>
    <submittedName>
        <fullName evidence="1">PD-(D/E)XK nuclease superfamily protein</fullName>
    </submittedName>
</protein>
<gene>
    <name evidence="1" type="ORF">SAMN05877842_10957</name>
</gene>
<dbReference type="AlphaFoldDB" id="A0A285UL84"/>
<reference evidence="2" key="1">
    <citation type="submission" date="2017-08" db="EMBL/GenBank/DDBJ databases">
        <authorList>
            <person name="Varghese N."/>
            <person name="Submissions S."/>
        </authorList>
    </citation>
    <scope>NUCLEOTIDE SEQUENCE [LARGE SCALE GENOMIC DNA]</scope>
    <source>
        <strain evidence="2">JC23</strain>
    </source>
</reference>
<dbReference type="InterPro" id="IPR029470">
    <property type="entry name" value="PDDEXK_4"/>
</dbReference>
<sequence>MEVQKTILEYKDILENMKKFVRPKREKTVFSIGGRGHYENPISDVLAFFLDPNEEHQFDTLFLSSFIKVVGKEFESVEASQIEKIEREVVTHSGNRIDLIVESENWVLIIENKIYHSLLNPLEDYEDYIKMKYPHKQPIFALLSINEISNIPPNWTSVLYYDFISEIKKQAGPYMFNGNSAKWSFFMKDYLLNIEELIGESKVDKELVNFVQQNYNKILELIEVKDHYINSLRKMFSSILSETTGNKVEDKVHNWSKRVAIRFYCPDQWGQQSNLVLVVLPQGDFKVYFYLYGIEEELQEEENKKLIIDGFHHWKENKGTVLCYKSEERFNLDEAKKVFISTAQHLNQYFS</sequence>
<dbReference type="OrthoDB" id="1099676at2"/>
<evidence type="ECO:0000313" key="2">
    <source>
        <dbReference type="Proteomes" id="UP000219252"/>
    </source>
</evidence>
<keyword evidence="2" id="KW-1185">Reference proteome</keyword>
<accession>A0A285UL84</accession>
<dbReference type="Proteomes" id="UP000219252">
    <property type="component" value="Unassembled WGS sequence"/>
</dbReference>
<proteinExistence type="predicted"/>